<evidence type="ECO:0000256" key="1">
    <source>
        <dbReference type="ARBA" id="ARBA00004651"/>
    </source>
</evidence>
<proteinExistence type="inferred from homology"/>
<evidence type="ECO:0000313" key="11">
    <source>
        <dbReference type="Proteomes" id="UP000298781"/>
    </source>
</evidence>
<dbReference type="OrthoDB" id="8254706at2"/>
<evidence type="ECO:0000256" key="5">
    <source>
        <dbReference type="ARBA" id="ARBA00022970"/>
    </source>
</evidence>
<sequence length="295" mass="29576">MSLALVIQAVLAGLTNGFVYALVGLGIATVFKGSRTINVVQGEFVVIGALVAVGLIELAGLPYPAAAFVGLAFGGLAGGAIEACFIRPMIRRRAGEEGMLLVSIGLAVATSAAVLFVAGRGSYLLPAVGGNAVVDIGGAVVRVHALFLIGFGAVLVGALALFFRRTPLGLSMMAAALEPDGATVIGIDVERMRQATFVLGGVLGATAGILVAPLTEVNYQMGLALTLKGFAAAVLGGLANPLGAVAGGLCIALVESFGIVFIASGYKNVFAMSVLILVMLLLPNGLIGRAKRAGG</sequence>
<evidence type="ECO:0000256" key="9">
    <source>
        <dbReference type="SAM" id="Phobius"/>
    </source>
</evidence>
<keyword evidence="3" id="KW-1003">Cell membrane</keyword>
<dbReference type="GO" id="GO:0005886">
    <property type="term" value="C:plasma membrane"/>
    <property type="evidence" value="ECO:0007669"/>
    <property type="project" value="UniProtKB-SubCell"/>
</dbReference>
<evidence type="ECO:0000256" key="6">
    <source>
        <dbReference type="ARBA" id="ARBA00022989"/>
    </source>
</evidence>
<keyword evidence="7 9" id="KW-0472">Membrane</keyword>
<dbReference type="InterPro" id="IPR001851">
    <property type="entry name" value="ABC_transp_permease"/>
</dbReference>
<reference evidence="10 11" key="1">
    <citation type="submission" date="2019-04" db="EMBL/GenBank/DDBJ databases">
        <title>Phreatobacter aquaticus sp. nov.</title>
        <authorList>
            <person name="Choi A."/>
        </authorList>
    </citation>
    <scope>NUCLEOTIDE SEQUENCE [LARGE SCALE GENOMIC DNA]</scope>
    <source>
        <strain evidence="10 11">KCTC 52518</strain>
    </source>
</reference>
<dbReference type="GO" id="GO:0006865">
    <property type="term" value="P:amino acid transport"/>
    <property type="evidence" value="ECO:0007669"/>
    <property type="project" value="UniProtKB-KW"/>
</dbReference>
<dbReference type="InterPro" id="IPR052157">
    <property type="entry name" value="BCAA_transport_permease"/>
</dbReference>
<accession>A0A4D7AR15</accession>
<evidence type="ECO:0000256" key="3">
    <source>
        <dbReference type="ARBA" id="ARBA00022475"/>
    </source>
</evidence>
<keyword evidence="4 9" id="KW-0812">Transmembrane</keyword>
<keyword evidence="6 9" id="KW-1133">Transmembrane helix</keyword>
<dbReference type="EMBL" id="CP039690">
    <property type="protein sequence ID" value="QCI63399.1"/>
    <property type="molecule type" value="Genomic_DNA"/>
</dbReference>
<evidence type="ECO:0000256" key="2">
    <source>
        <dbReference type="ARBA" id="ARBA00022448"/>
    </source>
</evidence>
<dbReference type="PANTHER" id="PTHR11795">
    <property type="entry name" value="BRANCHED-CHAIN AMINO ACID TRANSPORT SYSTEM PERMEASE PROTEIN LIVH"/>
    <property type="match status" value="1"/>
</dbReference>
<feature type="transmembrane region" description="Helical" evidence="9">
    <location>
        <begin position="195"/>
        <end position="213"/>
    </location>
</feature>
<feature type="transmembrane region" description="Helical" evidence="9">
    <location>
        <begin position="6"/>
        <end position="31"/>
    </location>
</feature>
<dbReference type="Pfam" id="PF02653">
    <property type="entry name" value="BPD_transp_2"/>
    <property type="match status" value="1"/>
</dbReference>
<dbReference type="GO" id="GO:0022857">
    <property type="term" value="F:transmembrane transporter activity"/>
    <property type="evidence" value="ECO:0007669"/>
    <property type="project" value="InterPro"/>
</dbReference>
<dbReference type="RefSeq" id="WP_136958857.1">
    <property type="nucleotide sequence ID" value="NZ_CP039690.1"/>
</dbReference>
<gene>
    <name evidence="10" type="ORF">E8M01_03595</name>
</gene>
<feature type="transmembrane region" description="Helical" evidence="9">
    <location>
        <begin position="43"/>
        <end position="61"/>
    </location>
</feature>
<dbReference type="CDD" id="cd06582">
    <property type="entry name" value="TM_PBP1_LivH_like"/>
    <property type="match status" value="1"/>
</dbReference>
<feature type="transmembrane region" description="Helical" evidence="9">
    <location>
        <begin position="269"/>
        <end position="287"/>
    </location>
</feature>
<name>A0A4D7AR15_9HYPH</name>
<evidence type="ECO:0000256" key="8">
    <source>
        <dbReference type="ARBA" id="ARBA00037998"/>
    </source>
</evidence>
<evidence type="ECO:0000256" key="7">
    <source>
        <dbReference type="ARBA" id="ARBA00023136"/>
    </source>
</evidence>
<feature type="transmembrane region" description="Helical" evidence="9">
    <location>
        <begin position="139"/>
        <end position="163"/>
    </location>
</feature>
<feature type="transmembrane region" description="Helical" evidence="9">
    <location>
        <begin position="98"/>
        <end position="119"/>
    </location>
</feature>
<evidence type="ECO:0000256" key="4">
    <source>
        <dbReference type="ARBA" id="ARBA00022692"/>
    </source>
</evidence>
<organism evidence="10 11">
    <name type="scientific">Phreatobacter stygius</name>
    <dbReference type="NCBI Taxonomy" id="1940610"/>
    <lineage>
        <taxon>Bacteria</taxon>
        <taxon>Pseudomonadati</taxon>
        <taxon>Pseudomonadota</taxon>
        <taxon>Alphaproteobacteria</taxon>
        <taxon>Hyphomicrobiales</taxon>
        <taxon>Phreatobacteraceae</taxon>
        <taxon>Phreatobacter</taxon>
    </lineage>
</organism>
<dbReference type="KEGG" id="pstg:E8M01_03595"/>
<keyword evidence="5" id="KW-0029">Amino-acid transport</keyword>
<comment type="similarity">
    <text evidence="8">Belongs to the binding-protein-dependent transport system permease family. LivHM subfamily.</text>
</comment>
<dbReference type="PANTHER" id="PTHR11795:SF450">
    <property type="entry name" value="ABC TRANSPORTER PERMEASE PROTEIN"/>
    <property type="match status" value="1"/>
</dbReference>
<feature type="transmembrane region" description="Helical" evidence="9">
    <location>
        <begin position="67"/>
        <end position="86"/>
    </location>
</feature>
<keyword evidence="2" id="KW-0813">Transport</keyword>
<comment type="subcellular location">
    <subcellularLocation>
        <location evidence="1">Cell membrane</location>
        <topology evidence="1">Multi-pass membrane protein</topology>
    </subcellularLocation>
</comment>
<evidence type="ECO:0000313" key="10">
    <source>
        <dbReference type="EMBL" id="QCI63399.1"/>
    </source>
</evidence>
<dbReference type="AlphaFoldDB" id="A0A4D7AR15"/>
<keyword evidence="11" id="KW-1185">Reference proteome</keyword>
<protein>
    <submittedName>
        <fullName evidence="10">Branched-chain amino acid ABC transporter permease</fullName>
    </submittedName>
</protein>
<dbReference type="Proteomes" id="UP000298781">
    <property type="component" value="Chromosome"/>
</dbReference>